<gene>
    <name evidence="1" type="ORF">LCGC14_0894700</name>
</gene>
<reference evidence="1" key="1">
    <citation type="journal article" date="2015" name="Nature">
        <title>Complex archaea that bridge the gap between prokaryotes and eukaryotes.</title>
        <authorList>
            <person name="Spang A."/>
            <person name="Saw J.H."/>
            <person name="Jorgensen S.L."/>
            <person name="Zaremba-Niedzwiedzka K."/>
            <person name="Martijn J."/>
            <person name="Lind A.E."/>
            <person name="van Eijk R."/>
            <person name="Schleper C."/>
            <person name="Guy L."/>
            <person name="Ettema T.J."/>
        </authorList>
    </citation>
    <scope>NUCLEOTIDE SEQUENCE</scope>
</reference>
<organism evidence="1">
    <name type="scientific">marine sediment metagenome</name>
    <dbReference type="NCBI Taxonomy" id="412755"/>
    <lineage>
        <taxon>unclassified sequences</taxon>
        <taxon>metagenomes</taxon>
        <taxon>ecological metagenomes</taxon>
    </lineage>
</organism>
<sequence length="340" mass="39105">MLFLRKRDYFTEIREADLDVILKQLSQTTSFTPTKVREENEQNMQEVVEAMIRHRYDVDKIFKDILTFNLSDTFQINDLVEYSETAYDTTLTYVLNDRVSFSQTIYSVLNDDIYNANQAVAIDETPATNPEKWDKITENFSLYFALQPTTGNLPDTAFSFTTNNFTGNHDLITGWDKTKTIYLKRGDTQIKIYYSASDRTSDINTIGIVDFDPTAKTFPNNRPIDKGQDKENTLSGTLSIIGFIPDTTEWDVVPSNFFVKGDNRSRFIKKILVNLAIFELHKLINPRNIPDLRGEAKDDAMSLLKDIKKGTISPDLPIFFDENKGQSITFDSNLKLKHQY</sequence>
<dbReference type="EMBL" id="LAZR01002882">
    <property type="protein sequence ID" value="KKN24445.1"/>
    <property type="molecule type" value="Genomic_DNA"/>
</dbReference>
<protein>
    <submittedName>
        <fullName evidence="1">Uncharacterized protein</fullName>
    </submittedName>
</protein>
<name>A0A0F9NY77_9ZZZZ</name>
<proteinExistence type="predicted"/>
<accession>A0A0F9NY77</accession>
<comment type="caution">
    <text evidence="1">The sequence shown here is derived from an EMBL/GenBank/DDBJ whole genome shotgun (WGS) entry which is preliminary data.</text>
</comment>
<dbReference type="AlphaFoldDB" id="A0A0F9NY77"/>
<evidence type="ECO:0000313" key="1">
    <source>
        <dbReference type="EMBL" id="KKN24445.1"/>
    </source>
</evidence>